<dbReference type="GO" id="GO:0005829">
    <property type="term" value="C:cytosol"/>
    <property type="evidence" value="ECO:0007669"/>
    <property type="project" value="EnsemblFungi"/>
</dbReference>
<dbReference type="PANTHER" id="PTHR12455:SF0">
    <property type="entry name" value="NUCLEOLAR COMPLEX PROTEIN 4 HOMOLOG"/>
    <property type="match status" value="1"/>
</dbReference>
<dbReference type="GO" id="GO:0000472">
    <property type="term" value="P:endonucleolytic cleavage to generate mature 5'-end of SSU-rRNA from (SSU-rRNA, 5.8S rRNA, LSU-rRNA)"/>
    <property type="evidence" value="ECO:0007669"/>
    <property type="project" value="EnsemblFungi"/>
</dbReference>
<protein>
    <submittedName>
        <fullName evidence="4">CBF/Mak21 family protein</fullName>
    </submittedName>
</protein>
<accession>B6JWR0</accession>
<feature type="domain" description="CCAAT-binding factor" evidence="3">
    <location>
        <begin position="287"/>
        <end position="433"/>
    </location>
</feature>
<evidence type="ECO:0000313" key="5">
    <source>
        <dbReference type="JaponicusDB" id="SJAG_00838"/>
    </source>
</evidence>
<evidence type="ECO:0000259" key="3">
    <source>
        <dbReference type="Pfam" id="PF03914"/>
    </source>
</evidence>
<evidence type="ECO:0000256" key="1">
    <source>
        <dbReference type="ARBA" id="ARBA00007797"/>
    </source>
</evidence>
<evidence type="ECO:0000313" key="4">
    <source>
        <dbReference type="EMBL" id="EEB05811.2"/>
    </source>
</evidence>
<keyword evidence="2" id="KW-0812">Transmembrane</keyword>
<dbReference type="GO" id="GO:0005730">
    <property type="term" value="C:nucleolus"/>
    <property type="evidence" value="ECO:0000318"/>
    <property type="project" value="GO_Central"/>
</dbReference>
<dbReference type="OrthoDB" id="10263185at2759"/>
<name>B6JWR0_SCHJY</name>
<evidence type="ECO:0000313" key="6">
    <source>
        <dbReference type="Proteomes" id="UP000001744"/>
    </source>
</evidence>
<organism evidence="4 6">
    <name type="scientific">Schizosaccharomyces japonicus (strain yFS275 / FY16936)</name>
    <name type="common">Fission yeast</name>
    <dbReference type="NCBI Taxonomy" id="402676"/>
    <lineage>
        <taxon>Eukaryota</taxon>
        <taxon>Fungi</taxon>
        <taxon>Dikarya</taxon>
        <taxon>Ascomycota</taxon>
        <taxon>Taphrinomycotina</taxon>
        <taxon>Schizosaccharomycetes</taxon>
        <taxon>Schizosaccharomycetales</taxon>
        <taxon>Schizosaccharomycetaceae</taxon>
        <taxon>Schizosaccharomyces</taxon>
    </lineage>
</organism>
<dbReference type="OMA" id="TDAYNSH"/>
<dbReference type="InterPro" id="IPR005612">
    <property type="entry name" value="CCAAT-binding_factor"/>
</dbReference>
<dbReference type="eggNOG" id="KOG2154">
    <property type="taxonomic scope" value="Eukaryota"/>
</dbReference>
<dbReference type="Proteomes" id="UP000001744">
    <property type="component" value="Unassembled WGS sequence"/>
</dbReference>
<keyword evidence="2" id="KW-0472">Membrane</keyword>
<dbReference type="GO" id="GO:0000480">
    <property type="term" value="P:endonucleolytic cleavage in 5'-ETS of tricistronic rRNA transcript (SSU-rRNA, 5.8S rRNA, LSU-rRNA)"/>
    <property type="evidence" value="ECO:0007669"/>
    <property type="project" value="EnsemblFungi"/>
</dbReference>
<dbReference type="GO" id="GO:0000447">
    <property type="term" value="P:endonucleolytic cleavage in ITS1 to separate SSU-rRNA from 5.8S rRNA and LSU-rRNA from tricistronic rRNA transcript (SSU-rRNA, 5.8S rRNA, LSU-rRNA)"/>
    <property type="evidence" value="ECO:0007669"/>
    <property type="project" value="EnsemblFungi"/>
</dbReference>
<comment type="similarity">
    <text evidence="1">Belongs to the CBF/MAK21 family.</text>
</comment>
<dbReference type="GO" id="GO:0032040">
    <property type="term" value="C:small-subunit processome"/>
    <property type="evidence" value="ECO:0000318"/>
    <property type="project" value="GO_Central"/>
</dbReference>
<sequence>MLTKSRPSTMSVASLEADIFKSKKNLNNIVELLQLVDLSTGSLETVNEAAAALYRVFSHFLQDGTLRRVDGDAAKSAKGAVREWLNENFKLFTSHISQVFDGEDVDELQVSFLAILLRLSKAEGLDGPLLNQLYFRVCSTLLYAENLSDVCVNDFVSSYLIQYRDLRFFFYKNASKIVAGSLQEKHAKKERIAYNALRIVCAIPQPVVAGDDSSSWAPCLAQKTTDDALLKKQFQEMLIPTLQLPLTVPTFKRILAVMHKRIIPFLPKPTLLMDFLTDAYNSHHTVALLALNGLFTLISQYNLDYPLFYPKLYALLDRNILFSRSRSRFFRLLDLFLSSTHLPAALVASFIKRLSRLALSAPPGAIAIIVPFIYNLLQRHATCMQMIHKPGDLQDDPFDEAAVDPMHTGALESSLWELASLQTHFHSNIGSLASIMSQQFTKPRYELEDFFDHGYQTMCSAELKRPLKREPAFEFEAVSFDAGLEESWEF</sequence>
<keyword evidence="6" id="KW-1185">Reference proteome</keyword>
<dbReference type="RefSeq" id="XP_002172104.2">
    <property type="nucleotide sequence ID" value="XM_002172068.2"/>
</dbReference>
<proteinExistence type="inferred from homology"/>
<reference evidence="4 6" key="1">
    <citation type="journal article" date="2011" name="Science">
        <title>Comparative functional genomics of the fission yeasts.</title>
        <authorList>
            <person name="Rhind N."/>
            <person name="Chen Z."/>
            <person name="Yassour M."/>
            <person name="Thompson D.A."/>
            <person name="Haas B.J."/>
            <person name="Habib N."/>
            <person name="Wapinski I."/>
            <person name="Roy S."/>
            <person name="Lin M.F."/>
            <person name="Heiman D.I."/>
            <person name="Young S.K."/>
            <person name="Furuya K."/>
            <person name="Guo Y."/>
            <person name="Pidoux A."/>
            <person name="Chen H.M."/>
            <person name="Robbertse B."/>
            <person name="Goldberg J.M."/>
            <person name="Aoki K."/>
            <person name="Bayne E.H."/>
            <person name="Berlin A.M."/>
            <person name="Desjardins C.A."/>
            <person name="Dobbs E."/>
            <person name="Dukaj L."/>
            <person name="Fan L."/>
            <person name="FitzGerald M.G."/>
            <person name="French C."/>
            <person name="Gujja S."/>
            <person name="Hansen K."/>
            <person name="Keifenheim D."/>
            <person name="Levin J.Z."/>
            <person name="Mosher R.A."/>
            <person name="Mueller C.A."/>
            <person name="Pfiffner J."/>
            <person name="Priest M."/>
            <person name="Russ C."/>
            <person name="Smialowska A."/>
            <person name="Swoboda P."/>
            <person name="Sykes S.M."/>
            <person name="Vaughn M."/>
            <person name="Vengrova S."/>
            <person name="Yoder R."/>
            <person name="Zeng Q."/>
            <person name="Allshire R."/>
            <person name="Baulcombe D."/>
            <person name="Birren B.W."/>
            <person name="Brown W."/>
            <person name="Ekwall K."/>
            <person name="Kellis M."/>
            <person name="Leatherwood J."/>
            <person name="Levin H."/>
            <person name="Margalit H."/>
            <person name="Martienssen R."/>
            <person name="Nieduszynski C.A."/>
            <person name="Spatafora J.W."/>
            <person name="Friedman N."/>
            <person name="Dalgaard J.Z."/>
            <person name="Baumann P."/>
            <person name="Niki H."/>
            <person name="Regev A."/>
            <person name="Nusbaum C."/>
        </authorList>
    </citation>
    <scope>NUCLEOTIDE SEQUENCE [LARGE SCALE GENOMIC DNA]</scope>
    <source>
        <strain evidence="6">yFS275 / FY16936</strain>
    </source>
</reference>
<gene>
    <name evidence="5" type="primary">noc4</name>
    <name evidence="4" type="ORF">SJAG_00838</name>
</gene>
<dbReference type="PANTHER" id="PTHR12455">
    <property type="entry name" value="NUCLEOLAR COMPLEX PROTEIN 4"/>
    <property type="match status" value="1"/>
</dbReference>
<dbReference type="Pfam" id="PF03914">
    <property type="entry name" value="CBF"/>
    <property type="match status" value="1"/>
</dbReference>
<keyword evidence="2" id="KW-1133">Transmembrane helix</keyword>
<dbReference type="HOGENOM" id="CLU_015945_1_0_1"/>
<feature type="transmembrane region" description="Helical" evidence="2">
    <location>
        <begin position="357"/>
        <end position="377"/>
    </location>
</feature>
<dbReference type="JaponicusDB" id="SJAG_00838">
    <property type="gene designation" value="noc4"/>
</dbReference>
<dbReference type="GeneID" id="7048912"/>
<dbReference type="STRING" id="402676.B6JWR0"/>
<dbReference type="VEuPathDB" id="FungiDB:SJAG_00838"/>
<dbReference type="AlphaFoldDB" id="B6JWR0"/>
<dbReference type="EMBL" id="KE651166">
    <property type="protein sequence ID" value="EEB05811.2"/>
    <property type="molecule type" value="Genomic_DNA"/>
</dbReference>
<dbReference type="InterPro" id="IPR027193">
    <property type="entry name" value="Noc4"/>
</dbReference>
<evidence type="ECO:0000256" key="2">
    <source>
        <dbReference type="SAM" id="Phobius"/>
    </source>
</evidence>
<dbReference type="GO" id="GO:0030692">
    <property type="term" value="C:Noc4p-Nop14p complex"/>
    <property type="evidence" value="ECO:0000318"/>
    <property type="project" value="GO_Central"/>
</dbReference>